<evidence type="ECO:0000256" key="1">
    <source>
        <dbReference type="ARBA" id="ARBA00001971"/>
    </source>
</evidence>
<organism evidence="14 15">
    <name type="scientific">Streptomyces scabichelini</name>
    <dbReference type="NCBI Taxonomy" id="2711217"/>
    <lineage>
        <taxon>Bacteria</taxon>
        <taxon>Bacillati</taxon>
        <taxon>Actinomycetota</taxon>
        <taxon>Actinomycetes</taxon>
        <taxon>Kitasatosporales</taxon>
        <taxon>Streptomycetaceae</taxon>
        <taxon>Streptomyces</taxon>
    </lineage>
</organism>
<dbReference type="GO" id="GO:0006809">
    <property type="term" value="P:nitric oxide biosynthetic process"/>
    <property type="evidence" value="ECO:0007669"/>
    <property type="project" value="InterPro"/>
</dbReference>
<dbReference type="InterPro" id="IPR004030">
    <property type="entry name" value="NOS_N"/>
</dbReference>
<accession>A0A6G4UX49</accession>
<evidence type="ECO:0000256" key="3">
    <source>
        <dbReference type="ARBA" id="ARBA00005411"/>
    </source>
</evidence>
<evidence type="ECO:0000256" key="4">
    <source>
        <dbReference type="ARBA" id="ARBA00012735"/>
    </source>
</evidence>
<comment type="miscellaneous">
    <text evidence="11">This protein is similar to the oxygenase domain of eukaryotic nitric oxide synthases but lacks the reductase domain which, in eukaryotes, is responsible for transfer of electrons to the ferric heme during nitric oxide synthesis.</text>
</comment>
<dbReference type="InterPro" id="IPR044944">
    <property type="entry name" value="NOS_dom_3"/>
</dbReference>
<dbReference type="PANTHER" id="PTHR43410:SF1">
    <property type="entry name" value="NITRIC OXIDE SYNTHASE"/>
    <property type="match status" value="1"/>
</dbReference>
<dbReference type="PANTHER" id="PTHR43410">
    <property type="entry name" value="NITRIC OXIDE SYNTHASE OXYGENASE"/>
    <property type="match status" value="1"/>
</dbReference>
<name>A0A6G4UX49_9ACTN</name>
<dbReference type="EC" id="1.14.14.47" evidence="4 11"/>
<evidence type="ECO:0000256" key="12">
    <source>
        <dbReference type="PIRSR" id="PIRSR037219-1"/>
    </source>
</evidence>
<dbReference type="InterPro" id="IPR036119">
    <property type="entry name" value="NOS_N_sf"/>
</dbReference>
<dbReference type="GO" id="GO:0046872">
    <property type="term" value="F:metal ion binding"/>
    <property type="evidence" value="ECO:0007669"/>
    <property type="project" value="UniProtKB-KW"/>
</dbReference>
<evidence type="ECO:0000256" key="5">
    <source>
        <dbReference type="ARBA" id="ARBA00018859"/>
    </source>
</evidence>
<dbReference type="PIRSF" id="PIRSF037219">
    <property type="entry name" value="NOS_oxygenase"/>
    <property type="match status" value="1"/>
</dbReference>
<evidence type="ECO:0000256" key="9">
    <source>
        <dbReference type="ARBA" id="ARBA00023004"/>
    </source>
</evidence>
<comment type="cofactor">
    <cofactor evidence="1 11 12">
        <name>heme</name>
        <dbReference type="ChEBI" id="CHEBI:30413"/>
    </cofactor>
</comment>
<keyword evidence="6 11" id="KW-0349">Heme</keyword>
<dbReference type="SUPFAM" id="SSF56512">
    <property type="entry name" value="Nitric oxide (NO) synthase oxygenase domain"/>
    <property type="match status" value="1"/>
</dbReference>
<dbReference type="GO" id="GO:0020037">
    <property type="term" value="F:heme binding"/>
    <property type="evidence" value="ECO:0007669"/>
    <property type="project" value="InterPro"/>
</dbReference>
<dbReference type="EMBL" id="JAAKZY010000001">
    <property type="protein sequence ID" value="NGO06245.1"/>
    <property type="molecule type" value="Genomic_DNA"/>
</dbReference>
<evidence type="ECO:0000313" key="15">
    <source>
        <dbReference type="Proteomes" id="UP000472335"/>
    </source>
</evidence>
<keyword evidence="8 11" id="KW-0560">Oxidoreductase</keyword>
<dbReference type="CDD" id="cd00575">
    <property type="entry name" value="NOS_oxygenase"/>
    <property type="match status" value="1"/>
</dbReference>
<evidence type="ECO:0000256" key="11">
    <source>
        <dbReference type="PIRNR" id="PIRNR037219"/>
    </source>
</evidence>
<dbReference type="RefSeq" id="WP_165254152.1">
    <property type="nucleotide sequence ID" value="NZ_JAAKZY010000001.1"/>
</dbReference>
<dbReference type="InterPro" id="IPR017142">
    <property type="entry name" value="Nitric_oxide_synthase_Oase-su"/>
</dbReference>
<protein>
    <recommendedName>
        <fullName evidence="5 11">Nitric oxide synthase oxygenase</fullName>
        <ecNumber evidence="4 11">1.14.14.47</ecNumber>
    </recommendedName>
</protein>
<comment type="caution">
    <text evidence="14">The sequence shown here is derived from an EMBL/GenBank/DDBJ whole genome shotgun (WGS) entry which is preliminary data.</text>
</comment>
<dbReference type="Pfam" id="PF02898">
    <property type="entry name" value="NO_synthase"/>
    <property type="match status" value="1"/>
</dbReference>
<proteinExistence type="inferred from homology"/>
<dbReference type="InterPro" id="IPR044940">
    <property type="entry name" value="NOS_dom_2"/>
</dbReference>
<keyword evidence="15" id="KW-1185">Reference proteome</keyword>
<dbReference type="PROSITE" id="PS60001">
    <property type="entry name" value="NOS"/>
    <property type="match status" value="1"/>
</dbReference>
<dbReference type="Gene3D" id="3.90.1230.10">
    <property type="entry name" value="Nitric Oxide Synthase, Chain A, domain 3"/>
    <property type="match status" value="1"/>
</dbReference>
<gene>
    <name evidence="14" type="ORF">G5C60_00740</name>
</gene>
<comment type="catalytic activity">
    <reaction evidence="10">
        <text>3 reduced [flavodoxin] + 2 L-arginine + 4 O2 = 3 oxidized [flavodoxin] + 2 L-citrulline + 2 nitric oxide + 4 H2O + 5 H(+)</text>
        <dbReference type="Rhea" id="RHEA:52324"/>
        <dbReference type="Rhea" id="RHEA-COMP:10622"/>
        <dbReference type="Rhea" id="RHEA-COMP:10623"/>
        <dbReference type="ChEBI" id="CHEBI:15377"/>
        <dbReference type="ChEBI" id="CHEBI:15378"/>
        <dbReference type="ChEBI" id="CHEBI:15379"/>
        <dbReference type="ChEBI" id="CHEBI:16480"/>
        <dbReference type="ChEBI" id="CHEBI:32682"/>
        <dbReference type="ChEBI" id="CHEBI:57618"/>
        <dbReference type="ChEBI" id="CHEBI:57743"/>
        <dbReference type="ChEBI" id="CHEBI:58210"/>
        <dbReference type="EC" id="1.14.14.47"/>
    </reaction>
</comment>
<evidence type="ECO:0000256" key="8">
    <source>
        <dbReference type="ARBA" id="ARBA00023002"/>
    </source>
</evidence>
<keyword evidence="9 11" id="KW-0408">Iron</keyword>
<sequence length="394" mass="43832">MLKIPRGTGGWPGCVRDDALCLAAADFITLHHTEERLGDPAHRIAAAHAEIADSGTYRHTTEELVFGARVAWRNANRCIGRLYWHSLHVRDRRDMTEAEDVAEASADHLREATRGGRIRALITVFAPDTPERPGPRIWNEQLIRYAGHPRPDGGVTGDPRNVGITALARRLGWPGGPGTPFDILPLVIQGADGAPRWFALPEDAVLEVDLAHPEYTWWRELGLRWHAVPALANMCLEIGGICHPAAPFNGWYMGTEIGARNLADADRYDLLPHIADRLGLDTRSDRSLWKDRALVELNRAVLYSFDRAGVTVTDHHTESRRFLAHLGREERRGRPVGADWSWIVPPISGSATPVFHRTYEAVERHPAYVHHPEARARARGETAPALARLTTGLV</sequence>
<dbReference type="Proteomes" id="UP000472335">
    <property type="component" value="Unassembled WGS sequence"/>
</dbReference>
<evidence type="ECO:0000256" key="7">
    <source>
        <dbReference type="ARBA" id="ARBA00022723"/>
    </source>
</evidence>
<reference evidence="14 15" key="1">
    <citation type="submission" date="2020-02" db="EMBL/GenBank/DDBJ databases">
        <title>Whole-genome analyses of novel actinobacteria.</title>
        <authorList>
            <person name="Sahin N."/>
            <person name="Gencbay T."/>
        </authorList>
    </citation>
    <scope>NUCLEOTIDE SEQUENCE [LARGE SCALE GENOMIC DNA]</scope>
    <source>
        <strain evidence="14 15">HC44</strain>
    </source>
</reference>
<evidence type="ECO:0000259" key="13">
    <source>
        <dbReference type="PROSITE" id="PS60001"/>
    </source>
</evidence>
<dbReference type="GO" id="GO:0004517">
    <property type="term" value="F:nitric-oxide synthase activity"/>
    <property type="evidence" value="ECO:0007669"/>
    <property type="project" value="InterPro"/>
</dbReference>
<dbReference type="InterPro" id="IPR050607">
    <property type="entry name" value="NOS"/>
</dbReference>
<evidence type="ECO:0000313" key="14">
    <source>
        <dbReference type="EMBL" id="NGO06245.1"/>
    </source>
</evidence>
<dbReference type="AlphaFoldDB" id="A0A6G4UX49"/>
<comment type="similarity">
    <text evidence="3 11">Belongs to the NOS family. Bacterial NOS oxygenase subfamily.</text>
</comment>
<comment type="subunit">
    <text evidence="11">Homodimer.</text>
</comment>
<dbReference type="InterPro" id="IPR044943">
    <property type="entry name" value="NOS_dom_1"/>
</dbReference>
<comment type="function">
    <text evidence="2 11">Catalyzes the production of nitric oxide.</text>
</comment>
<evidence type="ECO:0000256" key="10">
    <source>
        <dbReference type="ARBA" id="ARBA00048713"/>
    </source>
</evidence>
<feature type="domain" description="Nitric oxide synthase (NOS)" evidence="13">
    <location>
        <begin position="77"/>
        <end position="84"/>
    </location>
</feature>
<dbReference type="Gene3D" id="3.90.340.10">
    <property type="entry name" value="Nitric Oxide Synthase, Chain A, domain 1"/>
    <property type="match status" value="1"/>
</dbReference>
<evidence type="ECO:0000256" key="2">
    <source>
        <dbReference type="ARBA" id="ARBA00002642"/>
    </source>
</evidence>
<dbReference type="Gene3D" id="3.90.440.10">
    <property type="entry name" value="Nitric Oxide Synthase,Heme Domain,Chain A domain 2"/>
    <property type="match status" value="1"/>
</dbReference>
<evidence type="ECO:0000256" key="6">
    <source>
        <dbReference type="ARBA" id="ARBA00022617"/>
    </source>
</evidence>
<feature type="binding site" description="axial binding residue" evidence="12">
    <location>
        <position position="78"/>
    </location>
    <ligand>
        <name>heme</name>
        <dbReference type="ChEBI" id="CHEBI:30413"/>
    </ligand>
    <ligandPart>
        <name>Fe</name>
        <dbReference type="ChEBI" id="CHEBI:18248"/>
    </ligandPart>
</feature>
<keyword evidence="7 11" id="KW-0479">Metal-binding</keyword>